<dbReference type="GO" id="GO:0006081">
    <property type="term" value="P:aldehyde metabolic process"/>
    <property type="evidence" value="ECO:0007669"/>
    <property type="project" value="InterPro"/>
</dbReference>
<dbReference type="CDD" id="cd07099">
    <property type="entry name" value="ALDH_DDALDH"/>
    <property type="match status" value="1"/>
</dbReference>
<gene>
    <name evidence="5" type="ORF">FGL95_14970</name>
</gene>
<evidence type="ECO:0000313" key="5">
    <source>
        <dbReference type="EMBL" id="NMN96341.1"/>
    </source>
</evidence>
<dbReference type="RefSeq" id="WP_169588098.1">
    <property type="nucleotide sequence ID" value="NZ_VCQU01000004.1"/>
</dbReference>
<protein>
    <recommendedName>
        <fullName evidence="3">Aldehyde dehydrogenase</fullName>
    </recommendedName>
</protein>
<comment type="similarity">
    <text evidence="1 3">Belongs to the aldehyde dehydrogenase family.</text>
</comment>
<keyword evidence="2 3" id="KW-0560">Oxidoreductase</keyword>
<dbReference type="Gene3D" id="3.40.605.10">
    <property type="entry name" value="Aldehyde Dehydrogenase, Chain A, domain 1"/>
    <property type="match status" value="1"/>
</dbReference>
<dbReference type="Pfam" id="PF00171">
    <property type="entry name" value="Aldedh"/>
    <property type="match status" value="1"/>
</dbReference>
<dbReference type="AlphaFoldDB" id="A0A848KDN0"/>
<dbReference type="GO" id="GO:0016620">
    <property type="term" value="F:oxidoreductase activity, acting on the aldehyde or oxo group of donors, NAD or NADP as acceptor"/>
    <property type="evidence" value="ECO:0007669"/>
    <property type="project" value="InterPro"/>
</dbReference>
<proteinExistence type="inferred from homology"/>
<dbReference type="SUPFAM" id="SSF53720">
    <property type="entry name" value="ALDH-like"/>
    <property type="match status" value="1"/>
</dbReference>
<dbReference type="EMBL" id="VCQU01000004">
    <property type="protein sequence ID" value="NMN96341.1"/>
    <property type="molecule type" value="Genomic_DNA"/>
</dbReference>
<dbReference type="InterPro" id="IPR012394">
    <property type="entry name" value="Aldehyde_DH_NAD(P)"/>
</dbReference>
<keyword evidence="6" id="KW-1185">Reference proteome</keyword>
<reference evidence="5 6" key="2">
    <citation type="submission" date="2020-06" db="EMBL/GenBank/DDBJ databases">
        <title>Antribacter stalactiti gen. nov., sp. nov., a new member of the family Nacardiaceae isolated from a cave.</title>
        <authorList>
            <person name="Kim I.S."/>
        </authorList>
    </citation>
    <scope>NUCLEOTIDE SEQUENCE [LARGE SCALE GENOMIC DNA]</scope>
    <source>
        <strain evidence="5 6">YC2-7</strain>
    </source>
</reference>
<evidence type="ECO:0000256" key="3">
    <source>
        <dbReference type="PIRNR" id="PIRNR036492"/>
    </source>
</evidence>
<dbReference type="InterPro" id="IPR015590">
    <property type="entry name" value="Aldehyde_DH_dom"/>
</dbReference>
<dbReference type="PANTHER" id="PTHR11699">
    <property type="entry name" value="ALDEHYDE DEHYDROGENASE-RELATED"/>
    <property type="match status" value="1"/>
</dbReference>
<feature type="domain" description="Aldehyde dehydrogenase" evidence="4">
    <location>
        <begin position="17"/>
        <end position="467"/>
    </location>
</feature>
<evidence type="ECO:0000256" key="1">
    <source>
        <dbReference type="ARBA" id="ARBA00009986"/>
    </source>
</evidence>
<dbReference type="Proteomes" id="UP000535543">
    <property type="component" value="Unassembled WGS sequence"/>
</dbReference>
<dbReference type="PIRSF" id="PIRSF036492">
    <property type="entry name" value="ALDH"/>
    <property type="match status" value="1"/>
</dbReference>
<accession>A0A848KDN0</accession>
<reference evidence="5 6" key="1">
    <citation type="submission" date="2019-05" db="EMBL/GenBank/DDBJ databases">
        <authorList>
            <person name="Lee S.D."/>
        </authorList>
    </citation>
    <scope>NUCLEOTIDE SEQUENCE [LARGE SCALE GENOMIC DNA]</scope>
    <source>
        <strain evidence="5 6">YC2-7</strain>
    </source>
</reference>
<dbReference type="InterPro" id="IPR016161">
    <property type="entry name" value="Ald_DH/histidinol_DH"/>
</dbReference>
<dbReference type="Gene3D" id="3.40.309.10">
    <property type="entry name" value="Aldehyde Dehydrogenase, Chain A, domain 2"/>
    <property type="match status" value="1"/>
</dbReference>
<organism evidence="5 6">
    <name type="scientific">Antrihabitans stalactiti</name>
    <dbReference type="NCBI Taxonomy" id="2584121"/>
    <lineage>
        <taxon>Bacteria</taxon>
        <taxon>Bacillati</taxon>
        <taxon>Actinomycetota</taxon>
        <taxon>Actinomycetes</taxon>
        <taxon>Mycobacteriales</taxon>
        <taxon>Nocardiaceae</taxon>
        <taxon>Antrihabitans</taxon>
    </lineage>
</organism>
<name>A0A848KDN0_9NOCA</name>
<dbReference type="InterPro" id="IPR016163">
    <property type="entry name" value="Ald_DH_C"/>
</dbReference>
<comment type="caution">
    <text evidence="5">The sequence shown here is derived from an EMBL/GenBank/DDBJ whole genome shotgun (WGS) entry which is preliminary data.</text>
</comment>
<dbReference type="InterPro" id="IPR016162">
    <property type="entry name" value="Ald_DH_N"/>
</dbReference>
<evidence type="ECO:0000259" key="4">
    <source>
        <dbReference type="Pfam" id="PF00171"/>
    </source>
</evidence>
<evidence type="ECO:0000256" key="2">
    <source>
        <dbReference type="ARBA" id="ARBA00023002"/>
    </source>
</evidence>
<evidence type="ECO:0000313" key="6">
    <source>
        <dbReference type="Proteomes" id="UP000535543"/>
    </source>
</evidence>
<sequence length="504" mass="54805">MTESVQKPETDLRPRVLTSYDPRTGEIAGDYAIMGHDELTRTLREARSAQTWWSRLDFSGRERWLKDWKKLIARRAGELAEVVSQETGKPADDALLEVMLAVEQLDWAARNAAKVLDRHKVRSGLAGANLASSVGYEPLGVIGVIGPWNYPVYSPMGSIAFAMAAGNAVVFKPSELTPGVGMWLAESWQTLAPNQPVLQVVTGDESTVAALCRSRLDKIAFTGSAAAAKKVLAACAESLTPAVIEGGGKDAMIVHVDAKLDRAAEAAVFGAMGNSGQTYAGIERIYVAESVYDRFLELLVAKAKRLKPGADRGASYGPMTDEAQVEVVRAHLRDALARGGKAIVGGLESFREPYIEPIILVDVPENSSAVTEETLGPLVVVNKVTDLEEAIQRANATPYGLGASIFTRDIRTAQWAARRLRAGVITINSALGFAGVAALPYGGVGESGFGRVHGDDGLREFARAKSITRERFRSPLHLMTLERKPRHLRVSKWLFRRRHARWRP</sequence>